<protein>
    <submittedName>
        <fullName evidence="2">Uncharacterized protein</fullName>
    </submittedName>
</protein>
<dbReference type="OrthoDB" id="2212248at2759"/>
<dbReference type="AlphaFoldDB" id="A0A1C7NKI2"/>
<comment type="caution">
    <text evidence="2">The sequence shown here is derived from an EMBL/GenBank/DDBJ whole genome shotgun (WGS) entry which is preliminary data.</text>
</comment>
<evidence type="ECO:0000313" key="3">
    <source>
        <dbReference type="Proteomes" id="UP000093000"/>
    </source>
</evidence>
<evidence type="ECO:0000313" key="2">
    <source>
        <dbReference type="EMBL" id="OBZ89653.1"/>
    </source>
</evidence>
<organism evidence="2 3">
    <name type="scientific">Choanephora cucurbitarum</name>
    <dbReference type="NCBI Taxonomy" id="101091"/>
    <lineage>
        <taxon>Eukaryota</taxon>
        <taxon>Fungi</taxon>
        <taxon>Fungi incertae sedis</taxon>
        <taxon>Mucoromycota</taxon>
        <taxon>Mucoromycotina</taxon>
        <taxon>Mucoromycetes</taxon>
        <taxon>Mucorales</taxon>
        <taxon>Mucorineae</taxon>
        <taxon>Choanephoraceae</taxon>
        <taxon>Choanephoroideae</taxon>
        <taxon>Choanephora</taxon>
    </lineage>
</organism>
<sequence length="607" mass="70445">MTDMDVDEAEFDHLDLDDLIKLEEEAVVVDHTLMPDQSTQPTSNMSIATSFGHLTEYGHENGQYMNLESEIRNLKHELNRMQRKLQEQDDTVKRKDQEVIGLKQQLSMLRQKTTSEKRTFPAQKPLPKKPSKRHLNTQPEMNTMKRVKMISSPSTVASSIPSTPTATTVTIPPPSPKHSVQQDLKEDYIKLLRTLYYDRLYERNKQSYIITKEARLWLTSSTRNQLTDEFLLTWMPKPENMSTDQFGTIIHEIKVILSESSLPLTLHALTHQINLCLSLANRHQLCVAIKHIVTAIYRLLEQFPSMIRILYLDLVYSPSSSLVLTLVDTLSQLGFRQQSPHAYILSDSHSLSDIKRLKKQYQFSFSEIADRLKMKRVSDESYHSTLFILDIFRHLSRNYQKPLFDFLITKNAFLDLLSTDAPLDILIRALSILKNTNFGKSQLTIDNTDEDKPLLIAQKLFDLLDIPSTRIGKEKVYQLHLDVLQVLKQLCKMNLPSSILLVVQREAYKKSMDLMRAETVEMKKLLKKAERRKQAEFIAKCFDTIHTVLKMYKEDLFDFYEQNEAYNLVCISNLVLYMFKQIPESHQAYIYVAAVEKLLNRHVQISS</sequence>
<dbReference type="EMBL" id="LUGH01000084">
    <property type="protein sequence ID" value="OBZ89653.1"/>
    <property type="molecule type" value="Genomic_DNA"/>
</dbReference>
<dbReference type="InParanoid" id="A0A1C7NKI2"/>
<proteinExistence type="predicted"/>
<keyword evidence="3" id="KW-1185">Reference proteome</keyword>
<evidence type="ECO:0000256" key="1">
    <source>
        <dbReference type="SAM" id="MobiDB-lite"/>
    </source>
</evidence>
<feature type="compositionally biased region" description="Basic residues" evidence="1">
    <location>
        <begin position="126"/>
        <end position="135"/>
    </location>
</feature>
<dbReference type="Proteomes" id="UP000093000">
    <property type="component" value="Unassembled WGS sequence"/>
</dbReference>
<gene>
    <name evidence="2" type="ORF">A0J61_02284</name>
</gene>
<accession>A0A1C7NKI2</accession>
<reference evidence="2 3" key="1">
    <citation type="submission" date="2016-03" db="EMBL/GenBank/DDBJ databases">
        <title>Choanephora cucurbitarum.</title>
        <authorList>
            <person name="Min B."/>
            <person name="Park H."/>
            <person name="Park J.-H."/>
            <person name="Shin H.-D."/>
            <person name="Choi I.-G."/>
        </authorList>
    </citation>
    <scope>NUCLEOTIDE SEQUENCE [LARGE SCALE GENOMIC DNA]</scope>
    <source>
        <strain evidence="2 3">KUS-F28377</strain>
    </source>
</reference>
<feature type="region of interest" description="Disordered" evidence="1">
    <location>
        <begin position="155"/>
        <end position="182"/>
    </location>
</feature>
<feature type="region of interest" description="Disordered" evidence="1">
    <location>
        <begin position="111"/>
        <end position="136"/>
    </location>
</feature>
<feature type="compositionally biased region" description="Low complexity" evidence="1">
    <location>
        <begin position="155"/>
        <end position="170"/>
    </location>
</feature>
<name>A0A1C7NKI2_9FUNG</name>